<keyword evidence="1" id="KW-0732">Signal</keyword>
<dbReference type="SUPFAM" id="SSF74653">
    <property type="entry name" value="TolA/TonB C-terminal domain"/>
    <property type="match status" value="1"/>
</dbReference>
<dbReference type="EMBL" id="BMJE01000009">
    <property type="protein sequence ID" value="GGB86303.1"/>
    <property type="molecule type" value="Genomic_DNA"/>
</dbReference>
<reference evidence="3" key="1">
    <citation type="journal article" date="2019" name="Int. J. Syst. Evol. Microbiol.">
        <title>The Global Catalogue of Microorganisms (GCM) 10K type strain sequencing project: providing services to taxonomists for standard genome sequencing and annotation.</title>
        <authorList>
            <consortium name="The Broad Institute Genomics Platform"/>
            <consortium name="The Broad Institute Genome Sequencing Center for Infectious Disease"/>
            <person name="Wu L."/>
            <person name="Ma J."/>
        </authorList>
    </citation>
    <scope>NUCLEOTIDE SEQUENCE [LARGE SCALE GENOMIC DNA]</scope>
    <source>
        <strain evidence="3">CGMCC 1.15461</strain>
    </source>
</reference>
<protein>
    <recommendedName>
        <fullName evidence="4">TonB C-terminal domain-containing protein</fullName>
    </recommendedName>
</protein>
<comment type="caution">
    <text evidence="2">The sequence shown here is derived from an EMBL/GenBank/DDBJ whole genome shotgun (WGS) entry which is preliminary data.</text>
</comment>
<evidence type="ECO:0008006" key="4">
    <source>
        <dbReference type="Google" id="ProtNLM"/>
    </source>
</evidence>
<sequence>MKLFLLLLVTLYSTVSFAQNGLFERYSVPKTSPVKEKADPNKIYEFNDADIYPYYEEGMNEFYKLFHKKLWVPNSIRKKANLIRVIISFVVEKNGRITNIETNTDISLYSDIDVLEDEIKKAMAKMPNWVAGKVDGKPARVRVKIPYTLTIKQ</sequence>
<proteinExistence type="predicted"/>
<accession>A0ABQ1K2U3</accession>
<evidence type="ECO:0000256" key="1">
    <source>
        <dbReference type="SAM" id="SignalP"/>
    </source>
</evidence>
<dbReference type="Proteomes" id="UP000615760">
    <property type="component" value="Unassembled WGS sequence"/>
</dbReference>
<feature type="signal peptide" evidence="1">
    <location>
        <begin position="1"/>
        <end position="18"/>
    </location>
</feature>
<dbReference type="Gene3D" id="3.30.1150.10">
    <property type="match status" value="1"/>
</dbReference>
<name>A0ABQ1K2U3_9FLAO</name>
<gene>
    <name evidence="2" type="ORF">GCM10007424_27970</name>
</gene>
<dbReference type="RefSeq" id="WP_188621945.1">
    <property type="nucleotide sequence ID" value="NZ_BMJE01000009.1"/>
</dbReference>
<evidence type="ECO:0000313" key="2">
    <source>
        <dbReference type="EMBL" id="GGB86303.1"/>
    </source>
</evidence>
<keyword evidence="3" id="KW-1185">Reference proteome</keyword>
<feature type="chain" id="PRO_5046651848" description="TonB C-terminal domain-containing protein" evidence="1">
    <location>
        <begin position="19"/>
        <end position="153"/>
    </location>
</feature>
<organism evidence="2 3">
    <name type="scientific">Flavobacterium suaedae</name>
    <dbReference type="NCBI Taxonomy" id="1767027"/>
    <lineage>
        <taxon>Bacteria</taxon>
        <taxon>Pseudomonadati</taxon>
        <taxon>Bacteroidota</taxon>
        <taxon>Flavobacteriia</taxon>
        <taxon>Flavobacteriales</taxon>
        <taxon>Flavobacteriaceae</taxon>
        <taxon>Flavobacterium</taxon>
    </lineage>
</organism>
<evidence type="ECO:0000313" key="3">
    <source>
        <dbReference type="Proteomes" id="UP000615760"/>
    </source>
</evidence>